<evidence type="ECO:0000313" key="2">
    <source>
        <dbReference type="Proteomes" id="UP000789525"/>
    </source>
</evidence>
<reference evidence="1" key="1">
    <citation type="submission" date="2021-06" db="EMBL/GenBank/DDBJ databases">
        <authorList>
            <person name="Kallberg Y."/>
            <person name="Tangrot J."/>
            <person name="Rosling A."/>
        </authorList>
    </citation>
    <scope>NUCLEOTIDE SEQUENCE</scope>
    <source>
        <strain evidence="1">CL356</strain>
    </source>
</reference>
<name>A0ACA9K3I7_9GLOM</name>
<evidence type="ECO:0000313" key="1">
    <source>
        <dbReference type="EMBL" id="CAG8450002.1"/>
    </source>
</evidence>
<dbReference type="Proteomes" id="UP000789525">
    <property type="component" value="Unassembled WGS sequence"/>
</dbReference>
<comment type="caution">
    <text evidence="1">The sequence shown here is derived from an EMBL/GenBank/DDBJ whole genome shotgun (WGS) entry which is preliminary data.</text>
</comment>
<protein>
    <submittedName>
        <fullName evidence="1">7136_t:CDS:1</fullName>
    </submittedName>
</protein>
<sequence>MIKILAALVVFIFVVARLKKRKTPISVLVTDPYEAKQILRNSDITSRAIPNQRLRKSFDISNPFTNSNDEYRQKFRNVIINSIGLKEDGWKRLAKLALETVNYQKYKEKDTVELVPWIQNIALNVILRGYMGFDANIHGIVDDIPKLINDIWIKSKEFNSNRQSISKSKCLLMNLLHKASLQQSEEKGIGHAPNVLQEISKIAQKHLDNVRSFTQPSPRIDEPTADELKSPLNILLPAYETMWRVLLYAVLEIKVRGLLKSRNDERKVKNNFLKRLDTEAKDLLRNPHRASKNNSLNLIVKETLRLYPATRHIHREKDGWKYIIDVEAIHRNPTAWGSDASRFNPERFKDFSQNDHYIPFSVGPMQCVATKFAPTLAAILIASVISSVDILDIVGNNTVSKYQANPDIPFENSRRSFENTFVRIVTRSS</sequence>
<gene>
    <name evidence="1" type="ORF">ACOLOM_LOCUS715</name>
</gene>
<proteinExistence type="predicted"/>
<organism evidence="1 2">
    <name type="scientific">Acaulospora colombiana</name>
    <dbReference type="NCBI Taxonomy" id="27376"/>
    <lineage>
        <taxon>Eukaryota</taxon>
        <taxon>Fungi</taxon>
        <taxon>Fungi incertae sedis</taxon>
        <taxon>Mucoromycota</taxon>
        <taxon>Glomeromycotina</taxon>
        <taxon>Glomeromycetes</taxon>
        <taxon>Diversisporales</taxon>
        <taxon>Acaulosporaceae</taxon>
        <taxon>Acaulospora</taxon>
    </lineage>
</organism>
<keyword evidence="2" id="KW-1185">Reference proteome</keyword>
<dbReference type="EMBL" id="CAJVPT010000767">
    <property type="protein sequence ID" value="CAG8450002.1"/>
    <property type="molecule type" value="Genomic_DNA"/>
</dbReference>
<accession>A0ACA9K3I7</accession>